<sequence length="383" mass="43482">MSSQVVTYVDRAVQVLNKIGIILKPQTDAPILKLLDNVTEIDKNRVMSIARTLQQQSAFNEVVREQIDGVQVSQRYTKIVNHFDSIRTDMEKMIGWLDDGRLDFFERIKIGWMKLQRGSIPDRFNLIKDTYLEVSKETGNQVERERIILNAYQDFRFGLKQAQITAEELVNMATARLEDCKNKLSLAIAEVDNFNSDDHVARARLELIRDEALRNVQQEDSRYQIILDLANNLTVSYNSAEAVFARLQQTTSVKERVYQQSVNFFSTNEIVFTALSASITSLTGLSESTKTLEALKDGMNKGIESIASVGNKQLEEALRAGYGSTIKADSLRSLVEAIVNYQESSQQLISELRNESIENAKEIDRIVEDGKQRFNNIILKVNS</sequence>
<comment type="caution">
    <text evidence="1">The sequence shown here is derived from an EMBL/GenBank/DDBJ whole genome shotgun (WGS) entry which is preliminary data.</text>
</comment>
<dbReference type="EMBL" id="NART01000007">
    <property type="protein sequence ID" value="OTQ11257.1"/>
    <property type="molecule type" value="Genomic_DNA"/>
</dbReference>
<accession>A0A242NLM7</accession>
<evidence type="ECO:0000313" key="1">
    <source>
        <dbReference type="EMBL" id="OTQ01667.1"/>
    </source>
</evidence>
<organism evidence="1 4">
    <name type="scientific">Gilliamella apicola</name>
    <dbReference type="NCBI Taxonomy" id="1196095"/>
    <lineage>
        <taxon>Bacteria</taxon>
        <taxon>Pseudomonadati</taxon>
        <taxon>Pseudomonadota</taxon>
        <taxon>Gammaproteobacteria</taxon>
        <taxon>Orbales</taxon>
        <taxon>Orbaceae</taxon>
        <taxon>Gilliamella</taxon>
    </lineage>
</organism>
<evidence type="ECO:0000313" key="4">
    <source>
        <dbReference type="Proteomes" id="UP000194977"/>
    </source>
</evidence>
<keyword evidence="1" id="KW-0477">Merozoite</keyword>
<dbReference type="EMBL" id="NARP01000001">
    <property type="protein sequence ID" value="OTQ01667.1"/>
    <property type="molecule type" value="Genomic_DNA"/>
</dbReference>
<dbReference type="Proteomes" id="UP000194977">
    <property type="component" value="Unassembled WGS sequence"/>
</dbReference>
<evidence type="ECO:0000313" key="3">
    <source>
        <dbReference type="Proteomes" id="UP000194800"/>
    </source>
</evidence>
<gene>
    <name evidence="2" type="ORF">B6C91_02650</name>
    <name evidence="1" type="ORF">B6D08_00285</name>
</gene>
<protein>
    <submittedName>
        <fullName evidence="1">Merozoite surface protein 3b</fullName>
    </submittedName>
</protein>
<reference evidence="3 4" key="1">
    <citation type="submission" date="2017-03" db="EMBL/GenBank/DDBJ databases">
        <title>Comparative genomics of honeybee gut symbionts reveal geographically distinct and subgroup specific antibiotic resistance.</title>
        <authorList>
            <person name="Ludvigsen J."/>
            <person name="Porcellato D."/>
            <person name="Labee-Lund T.M."/>
            <person name="Amdam G.V."/>
            <person name="Rudi K."/>
        </authorList>
    </citation>
    <scope>NUCLEOTIDE SEQUENCE [LARGE SCALE GENOMIC DNA]</scope>
    <source>
        <strain evidence="1 4">A-7-12</strain>
        <strain evidence="2 3">A-9-12</strain>
    </source>
</reference>
<dbReference type="RefSeq" id="WP_086272766.1">
    <property type="nucleotide sequence ID" value="NZ_JBHZLB010000005.1"/>
</dbReference>
<proteinExistence type="predicted"/>
<dbReference type="OrthoDB" id="247330at2"/>
<name>A0A242NLM7_9GAMM</name>
<keyword evidence="3" id="KW-1185">Reference proteome</keyword>
<dbReference type="Proteomes" id="UP000194800">
    <property type="component" value="Unassembled WGS sequence"/>
</dbReference>
<dbReference type="AlphaFoldDB" id="A0A242NLM7"/>
<evidence type="ECO:0000313" key="2">
    <source>
        <dbReference type="EMBL" id="OTQ11257.1"/>
    </source>
</evidence>